<dbReference type="PROSITE" id="PS00198">
    <property type="entry name" value="4FE4S_FER_1"/>
    <property type="match status" value="1"/>
</dbReference>
<dbReference type="InterPro" id="IPR019480">
    <property type="entry name" value="Dihydroorotate_DH_Fe-S-bd"/>
</dbReference>
<evidence type="ECO:0000259" key="13">
    <source>
        <dbReference type="PROSITE" id="PS51379"/>
    </source>
</evidence>
<dbReference type="InterPro" id="IPR039261">
    <property type="entry name" value="FNR_nucleotide-bd"/>
</dbReference>
<proteinExistence type="inferred from homology"/>
<dbReference type="Gene3D" id="3.40.50.80">
    <property type="entry name" value="Nucleotide-binding domain of ferredoxin-NADP reductase (FNR) module"/>
    <property type="match status" value="1"/>
</dbReference>
<evidence type="ECO:0000313" key="15">
    <source>
        <dbReference type="EMBL" id="CAI3971466.1"/>
    </source>
</evidence>
<dbReference type="InterPro" id="IPR042243">
    <property type="entry name" value="HypD_1"/>
</dbReference>
<dbReference type="InterPro" id="IPR004421">
    <property type="entry name" value="Carbamoyltransferase_HypF"/>
</dbReference>
<dbReference type="Pfam" id="PF02769">
    <property type="entry name" value="AIRS_C"/>
    <property type="match status" value="1"/>
</dbReference>
<dbReference type="GO" id="GO:0003924">
    <property type="term" value="F:GTPase activity"/>
    <property type="evidence" value="ECO:0007669"/>
    <property type="project" value="InterPro"/>
</dbReference>
<dbReference type="Pfam" id="PF07503">
    <property type="entry name" value="zf-HYPF"/>
    <property type="match status" value="1"/>
</dbReference>
<feature type="domain" description="YrdC-like" evidence="12">
    <location>
        <begin position="1837"/>
        <end position="2022"/>
    </location>
</feature>
<dbReference type="InterPro" id="IPR018490">
    <property type="entry name" value="cNMP-bd_dom_sf"/>
</dbReference>
<dbReference type="InterPro" id="IPR001109">
    <property type="entry name" value="Hydrogenase_HupF/HypC"/>
</dbReference>
<evidence type="ECO:0000256" key="7">
    <source>
        <dbReference type="ARBA" id="ARBA00022596"/>
    </source>
</evidence>
<dbReference type="SUPFAM" id="SSF52540">
    <property type="entry name" value="P-loop containing nucleoside triphosphate hydrolases"/>
    <property type="match status" value="1"/>
</dbReference>
<evidence type="ECO:0000256" key="3">
    <source>
        <dbReference type="ARBA" id="ARBA00006243"/>
    </source>
</evidence>
<keyword evidence="8" id="KW-0479">Metal-binding</keyword>
<dbReference type="SUPFAM" id="SSF159127">
    <property type="entry name" value="HupF/HypC-like"/>
    <property type="match status" value="1"/>
</dbReference>
<dbReference type="GO" id="GO:0016151">
    <property type="term" value="F:nickel cation binding"/>
    <property type="evidence" value="ECO:0007669"/>
    <property type="project" value="InterPro"/>
</dbReference>
<dbReference type="SUPFAM" id="SSF56762">
    <property type="entry name" value="HydB/Nqo4-like"/>
    <property type="match status" value="1"/>
</dbReference>
<comment type="similarity">
    <text evidence="3">Belongs to the HypE family.</text>
</comment>
<evidence type="ECO:0000256" key="10">
    <source>
        <dbReference type="ARBA" id="ARBA00023002"/>
    </source>
</evidence>
<dbReference type="InterPro" id="IPR001433">
    <property type="entry name" value="OxRdtase_FAD/NAD-bd"/>
</dbReference>
<dbReference type="OrthoDB" id="10033852at2759"/>
<dbReference type="Pfam" id="PF10418">
    <property type="entry name" value="DHODB_Fe-S_bind"/>
    <property type="match status" value="1"/>
</dbReference>
<dbReference type="GO" id="GO:0008270">
    <property type="term" value="F:zinc ion binding"/>
    <property type="evidence" value="ECO:0007669"/>
    <property type="project" value="InterPro"/>
</dbReference>
<dbReference type="PROSITE" id="PS51384">
    <property type="entry name" value="FAD_FR"/>
    <property type="match status" value="1"/>
</dbReference>
<dbReference type="SUPFAM" id="SSF56770">
    <property type="entry name" value="HydA/Nqo6-like"/>
    <property type="match status" value="1"/>
</dbReference>
<dbReference type="Pfam" id="PF01924">
    <property type="entry name" value="HypD"/>
    <property type="match status" value="1"/>
</dbReference>
<dbReference type="Gene3D" id="3.40.50.700">
    <property type="entry name" value="NADH:ubiquinone oxidoreductase-like, 20kDa subunit"/>
    <property type="match status" value="1"/>
</dbReference>
<keyword evidence="17" id="KW-1185">Reference proteome</keyword>
<dbReference type="InterPro" id="IPR010918">
    <property type="entry name" value="PurM-like_C_dom"/>
</dbReference>
<dbReference type="Pfam" id="PF00027">
    <property type="entry name" value="cNMP_binding"/>
    <property type="match status" value="1"/>
</dbReference>
<dbReference type="Gene3D" id="3.30.2320.80">
    <property type="match status" value="1"/>
</dbReference>
<dbReference type="GO" id="GO:0051536">
    <property type="term" value="F:iron-sulfur cluster binding"/>
    <property type="evidence" value="ECO:0007669"/>
    <property type="project" value="InterPro"/>
</dbReference>
<dbReference type="SUPFAM" id="SSF52343">
    <property type="entry name" value="Ferredoxin reductase-like, C-terminal NADP-linked domain"/>
    <property type="match status" value="1"/>
</dbReference>
<dbReference type="InterPro" id="IPR051060">
    <property type="entry name" value="Carbamoyltrans_HypF-like"/>
</dbReference>
<dbReference type="SUPFAM" id="SSF55326">
    <property type="entry name" value="PurM N-terminal domain-like"/>
    <property type="match status" value="1"/>
</dbReference>
<dbReference type="InterPro" id="IPR036676">
    <property type="entry name" value="PurM-like_C_sf"/>
</dbReference>
<dbReference type="Pfam" id="PF02492">
    <property type="entry name" value="cobW"/>
    <property type="match status" value="1"/>
</dbReference>
<dbReference type="InterPro" id="IPR006070">
    <property type="entry name" value="Sua5-like_dom"/>
</dbReference>
<dbReference type="InterPro" id="IPR055128">
    <property type="entry name" value="HypF_C_2"/>
</dbReference>
<dbReference type="InterPro" id="IPR011125">
    <property type="entry name" value="Znf_HypF"/>
</dbReference>
<dbReference type="InterPro" id="IPR003495">
    <property type="entry name" value="CobW/HypB/UreG_nucleotide-bd"/>
</dbReference>
<evidence type="ECO:0000256" key="5">
    <source>
        <dbReference type="ARBA" id="ARBA00010870"/>
    </source>
</evidence>
<dbReference type="GO" id="GO:0051604">
    <property type="term" value="P:protein maturation"/>
    <property type="evidence" value="ECO:0007669"/>
    <property type="project" value="InterPro"/>
</dbReference>
<dbReference type="Pfam" id="PF01300">
    <property type="entry name" value="Sua5_yciO_yrdC"/>
    <property type="match status" value="1"/>
</dbReference>
<evidence type="ECO:0000256" key="9">
    <source>
        <dbReference type="ARBA" id="ARBA00022833"/>
    </source>
</evidence>
<dbReference type="Gene3D" id="3.30.420.40">
    <property type="match status" value="1"/>
</dbReference>
<dbReference type="InterPro" id="IPR000595">
    <property type="entry name" value="cNMP-bd_dom"/>
</dbReference>
<dbReference type="GO" id="GO:0016491">
    <property type="term" value="F:oxidoreductase activity"/>
    <property type="evidence" value="ECO:0007669"/>
    <property type="project" value="UniProtKB-KW"/>
</dbReference>
<dbReference type="Pfam" id="PF01455">
    <property type="entry name" value="HupF_HypC"/>
    <property type="match status" value="1"/>
</dbReference>
<dbReference type="SUPFAM" id="SSF51206">
    <property type="entry name" value="cAMP-binding domain-like"/>
    <property type="match status" value="1"/>
</dbReference>
<dbReference type="Gene3D" id="3.40.50.11740">
    <property type="entry name" value="HypD, alpha/beta domain 2"/>
    <property type="match status" value="2"/>
</dbReference>
<evidence type="ECO:0000256" key="2">
    <source>
        <dbReference type="ARBA" id="ARBA00006018"/>
    </source>
</evidence>
<dbReference type="Pfam" id="PF01155">
    <property type="entry name" value="HypA"/>
    <property type="match status" value="1"/>
</dbReference>
<dbReference type="EMBL" id="CAMXCT010000001">
    <property type="protein sequence ID" value="CAI3971466.1"/>
    <property type="molecule type" value="Genomic_DNA"/>
</dbReference>
<dbReference type="PANTHER" id="PTHR42959">
    <property type="entry name" value="CARBAMOYLTRANSFERASE"/>
    <property type="match status" value="1"/>
</dbReference>
<dbReference type="SUPFAM" id="SSF56042">
    <property type="entry name" value="PurM C-terminal domain-like"/>
    <property type="match status" value="1"/>
</dbReference>
<dbReference type="CDD" id="cd00038">
    <property type="entry name" value="CAP_ED"/>
    <property type="match status" value="1"/>
</dbReference>
<sequence>MDGQELGKLLGELSFASQLPDEALTRIGEIAALECFPAGSVLFREGVGNPNLYLIRHGRVALDMTVPGRGPVRILTLGPGDMAAWSAVVGSGEMTTSATALENTEVVVCEGKKLLELSEANHEFGYRLMHRVANRHPLFRRESLVETNDFQTERLDARMLTRAVLDRLLALLKDQGYEVIGPTIDQNAIVYGPVESIEDLPHGWTDEQQPGSYRLKRRDDDALFGYVVGPHSWKSYLFPPLATVLVSERTETGWQMRSPEEETPRYAFLGVRACELSALAIQDRVFAEGDHADPIYQARRENAFIIAVNCTQAAATCFCTSMNTGPRCHAGFDLGLTELSNGFVVEAGSDRGVALLDQLQLNDATDDELRRAAEARDVAVSQITRHLDTTDVHDLLLNNLDHPRWNAVAQRCLSCTNCTMVCPTCFCSSVEEVSELSGDRVERQRQWDSCFNIDFSYMNGGGRSPAETDMTEQLAKTSEHPNYWVPHPVVIDQIQHEIPGVTTYELAFLDSATAGDYRFAPGQFNMLYVPGVGEVPISLSADPRSRRTWAHTIRAAGNTTRAIEKLGLGATLGMRGPYGTAWPMELATGKDVLLVTGGIGLAPLRPVIYELISRRSDFGRITLLYGARSPDTMLYVKEFSEWARHDIEIQTTVDRSSLDWQGNVGVVSLLLARLSWLDSEHSIAMTCGPEVMMRYTVMAARDQGFRDDQIWVSLERNMQCAVGMCGHCQLGSEFVCKDGPVFRHDAVASFMSVLTLLAAEDEFLAITRSIDIVYFLEASSHIEPGPYDVTLVEGSITTPGDLERIRRIREQTRYLVTIGACATSGGIQALRNWSDCGEMMEAVYASPEYIKVLEKSTAIAEHVKVDFELRGCPINKQQLIDVISSLAAGRAPRTPEHSVCLDCKRRGTVCVMVTQNSACLGPVTQSGCGAICPAYDRPCYGCFGPTKQPNLISLTNQFTKAGETSQSIVHTLLTFNANSLEFRTESNRIAARHKGEGGLFIRMHGNRVDDIQLTIYEPPRLFESLLRGRPLEEVPDITARICGICPVAYQMSSAHALEAALGVTISPEVRRLRRLLYCGEWIESHALHMFLLNAPDFLGFKNAWEMAEDYPEEVQAGLELKKQGNRLLEVLGGRAVHPINVAVGGFYRTPSRDQFAELIPGFESALQTAVKLTRFVARLDFPPLQRNYEMIALSLPDEYPMNEGRITSTEGWTIDVEQFAEEFEERQVPHSTALHAIRKTTGSCYFVGPLARVNLNRDKLMPTARRLADEIAIDWPCLNPFQNIVARGLELVHAFEEALTILRDYKPVRSPRETYEYREASGCAATEAPRGILYHHYEIDAKGAIKSAVIIPPTSQNQAQIEDDLKDYVSQLDGDDDAIALDCERLVRSYDPCIIPTATTALAGSCEIEELAGSGSHDFSLVDTLKLAERLGEVEKLTATAGDVIVTEVHVQIGPLSGVEPQLLLTAFVNLAPDSSLPEAELFIEEVPLMAECSECGSECEIVNFRFQCTQCHATRMRVTSGDTMLLESIGVQSQSSEAAGFREQRAQEGTLVINLLSSPGAGKTSLLEATARFWNGRHKIATLVGDLATDRDAQRLAKWMPAVQLSTGGACHLELPLVERGFNALGNDPVSFLFIENVGNLVCPSSHDLGEHLRVAVLSTTEGDDKPAKYPKAFRTSQAMVISKIDLLPHVPFSVDAATTDARAIQPEMAVLPTSTISNDGIAAWSESRSYFAGQSKALDFARRLRDGPKSVGSVVRSGYAFTNCATCGPRYSILRGMPYSRGQTAMAAFECCPSCGREYDSISDRRFHAETICCPECGPQLWCTDGNDLLVARNEDAIDLAVRALAAGKIIAMRGIGGYQLLVDATSESAVDRLRSRKRRKSKPLAMMVQSLADGERIAELNDMERTALVSAANPIVVVRQRTDQVLARGINPDIDTVGIMLATTPLHWLLLDGFNGPLVATSGNSEGDPIEHEVSNSQRNLAEIADLWLHHDREIVHPIDDSVVRVLGNRPVTIRLGRGLGPLSIDLEALRPAGAAAAPPMLAVGGQIKSAIAISGRNQAVLGPHIGELEGATTRERWINHVAELCQLYGVEPEFLVCDQHPGYFTTDWVRHRKLPHESVQHHHAHIAAAMVEHQWLDREVLGFAFDGTGYGPDGTVWGGEVLKATADDFKRVAHLRPMRLAGGEAAIRQPWRVAVELVHEAGGIDEARDLTFSGVNSSAIQSIKGVLQSDRFSPKSTSMGRLFDGVAALVLGTSHVDFEAQANIQLESICDLSERGEYEFLLQDGPCIEIDWRPVVRAACDDRRRNVASGVIAMRFHRAVANMVVAVAERFPTLPVALGGGVFQNRVLTELIAEQWPTSAPPLGLPGAIPPGDGGLAVGQLAVATARYYRRGVRRRCQMACVPEAAEGDYVIVHAGIAITLPLVEMMKYVDEFRDRDAALRLVERIRSRLTRRWTLMEVCGGQTHGLMRYGIADELAPEIELIHGPGCPVCVTPLKAIDLALQLSHQENVTVTSFGDMLRVPGSHESLLSARSAGAKVRAVYSPSDAVELARANPQQHVVFFAVGFETTAPATAVAALQARKLGLTNFSLLVSHVRVQPAMESIVESGNTRVQAFLAAGHVCAVMGYESYADFVEKYRLPIVVTGFEPVDLLEGILEAVDQLEAGQAEVANCYSRSVRSEGNTQAQTLVQEVYEVCERDWRGFGTIAKGGLRLKPDWREFDAEYRFPLSLDAINEPCECRSGDVLAGKIRPPECSNVMPAPPGSGACPLPLPPNDDCIRLEHGEGGRATRQFIEQHILARFDNLWLNSLGDAAQLELSGDSIALTTDSFVVSPLFFPGGDIGSLAVHGTLNDLAVSGARPRWLTLSLVIEEGFPIRDLERVLQSAATAAESAGVAIVAGDTKVVPKGAADGLFITTAGVGQFVKKPFGGPSALMPGDELIVSGPIGRHGIAVLVAREEMQFDPPPMSDSASLVPVVEALRTMSIPVRALRDATRGGVAAVLHEWTDSCGHGIRIEEPNIPVTEDVRGVCELLGIDPLHMACEGTLVAAVEKGSAEAAIEAMRTVDAGRNAAKIGLVVPRAINPVVVRRSFGPDRPLDDPLGSPIPRIC</sequence>
<dbReference type="GO" id="GO:0016743">
    <property type="term" value="F:carboxyl- or carbamoyltransferase activity"/>
    <property type="evidence" value="ECO:0007669"/>
    <property type="project" value="InterPro"/>
</dbReference>
<dbReference type="Gene3D" id="3.30.1330.10">
    <property type="entry name" value="PurM-like, N-terminal domain"/>
    <property type="match status" value="1"/>
</dbReference>
<keyword evidence="10" id="KW-0560">Oxidoreductase</keyword>
<feature type="domain" description="FAD-binding FR-type" evidence="14">
    <location>
        <begin position="484"/>
        <end position="584"/>
    </location>
</feature>
<evidence type="ECO:0000313" key="16">
    <source>
        <dbReference type="EMBL" id="CAL4758778.1"/>
    </source>
</evidence>
<dbReference type="Gene3D" id="3.90.650.10">
    <property type="entry name" value="PurM-like C-terminal domain"/>
    <property type="match status" value="1"/>
</dbReference>
<dbReference type="NCBIfam" id="TIGR00075">
    <property type="entry name" value="hypD"/>
    <property type="match status" value="1"/>
</dbReference>
<dbReference type="PROSITE" id="PS51379">
    <property type="entry name" value="4FE4S_FER_2"/>
    <property type="match status" value="1"/>
</dbReference>
<dbReference type="InterPro" id="IPR016188">
    <property type="entry name" value="PurM-like_N"/>
</dbReference>
<evidence type="ECO:0000259" key="11">
    <source>
        <dbReference type="PROSITE" id="PS50042"/>
    </source>
</evidence>
<dbReference type="SMART" id="SM00100">
    <property type="entry name" value="cNMP"/>
    <property type="match status" value="1"/>
</dbReference>
<dbReference type="EMBL" id="CAMXCT030000001">
    <property type="protein sequence ID" value="CAL4758778.1"/>
    <property type="molecule type" value="Genomic_DNA"/>
</dbReference>
<evidence type="ECO:0000256" key="8">
    <source>
        <dbReference type="ARBA" id="ARBA00022723"/>
    </source>
</evidence>
<evidence type="ECO:0000259" key="14">
    <source>
        <dbReference type="PROSITE" id="PS51384"/>
    </source>
</evidence>
<dbReference type="Pfam" id="PF01058">
    <property type="entry name" value="Oxidored_q6"/>
    <property type="match status" value="1"/>
</dbReference>
<comment type="similarity">
    <text evidence="5">Belongs to the FrhG family.</text>
</comment>
<evidence type="ECO:0000259" key="12">
    <source>
        <dbReference type="PROSITE" id="PS51163"/>
    </source>
</evidence>
<dbReference type="NCBIfam" id="TIGR02124">
    <property type="entry name" value="hypE"/>
    <property type="match status" value="1"/>
</dbReference>
<dbReference type="NCBIfam" id="TIGR00143">
    <property type="entry name" value="hypF"/>
    <property type="match status" value="1"/>
</dbReference>
<dbReference type="Gene3D" id="3.90.870.30">
    <property type="match status" value="1"/>
</dbReference>
<dbReference type="InterPro" id="IPR017900">
    <property type="entry name" value="4Fe4S_Fe_S_CS"/>
</dbReference>
<organism evidence="15">
    <name type="scientific">Cladocopium goreaui</name>
    <dbReference type="NCBI Taxonomy" id="2562237"/>
    <lineage>
        <taxon>Eukaryota</taxon>
        <taxon>Sar</taxon>
        <taxon>Alveolata</taxon>
        <taxon>Dinophyceae</taxon>
        <taxon>Suessiales</taxon>
        <taxon>Symbiodiniaceae</taxon>
        <taxon>Cladocopium</taxon>
    </lineage>
</organism>
<dbReference type="InterPro" id="IPR004392">
    <property type="entry name" value="Hyd_mat_HypB"/>
</dbReference>
<name>A0A9P1FD24_9DINO</name>
<keyword evidence="7" id="KW-0533">Nickel</keyword>
<evidence type="ECO:0000256" key="6">
    <source>
        <dbReference type="ARBA" id="ARBA00015492"/>
    </source>
</evidence>
<dbReference type="InterPro" id="IPR029014">
    <property type="entry name" value="NiFe-Hase_large"/>
</dbReference>
<dbReference type="Gene3D" id="3.30.110.120">
    <property type="match status" value="1"/>
</dbReference>
<dbReference type="Gene3D" id="3.30.420.360">
    <property type="match status" value="1"/>
</dbReference>
<evidence type="ECO:0000256" key="1">
    <source>
        <dbReference type="ARBA" id="ARBA00005769"/>
    </source>
</evidence>
<dbReference type="EMBL" id="CAMXCT020000001">
    <property type="protein sequence ID" value="CAL1124841.1"/>
    <property type="molecule type" value="Genomic_DNA"/>
</dbReference>
<feature type="domain" description="4Fe-4S ferredoxin-type" evidence="13">
    <location>
        <begin position="401"/>
        <end position="433"/>
    </location>
</feature>
<dbReference type="Gene3D" id="2.40.30.10">
    <property type="entry name" value="Translation factors"/>
    <property type="match status" value="1"/>
</dbReference>
<dbReference type="Proteomes" id="UP001152797">
    <property type="component" value="Unassembled WGS sequence"/>
</dbReference>
<dbReference type="InterPro" id="IPR001501">
    <property type="entry name" value="Ni-dep_hyd_lsu"/>
</dbReference>
<dbReference type="InterPro" id="IPR017927">
    <property type="entry name" value="FAD-bd_FR_type"/>
</dbReference>
<dbReference type="SUPFAM" id="SSF63380">
    <property type="entry name" value="Riboflavin synthase domain-like"/>
    <property type="match status" value="1"/>
</dbReference>
<reference evidence="15" key="1">
    <citation type="submission" date="2022-10" db="EMBL/GenBank/DDBJ databases">
        <authorList>
            <person name="Chen Y."/>
            <person name="Dougan E. K."/>
            <person name="Chan C."/>
            <person name="Rhodes N."/>
            <person name="Thang M."/>
        </authorList>
    </citation>
    <scope>NUCLEOTIDE SEQUENCE</scope>
</reference>
<feature type="domain" description="Cyclic nucleotide-binding" evidence="11">
    <location>
        <begin position="15"/>
        <end position="135"/>
    </location>
</feature>
<gene>
    <name evidence="15" type="ORF">C1SCF055_LOCUS56</name>
</gene>
<dbReference type="Gene3D" id="2.60.120.10">
    <property type="entry name" value="Jelly Rolls"/>
    <property type="match status" value="1"/>
</dbReference>
<dbReference type="CDD" id="cd02197">
    <property type="entry name" value="HypE"/>
    <property type="match status" value="1"/>
</dbReference>
<evidence type="ECO:0000313" key="17">
    <source>
        <dbReference type="Proteomes" id="UP001152797"/>
    </source>
</evidence>
<dbReference type="CDD" id="cd06221">
    <property type="entry name" value="sulfite_reductase_like"/>
    <property type="match status" value="1"/>
</dbReference>
<keyword evidence="9" id="KW-0862">Zinc</keyword>
<dbReference type="Pfam" id="PF00586">
    <property type="entry name" value="AIRS"/>
    <property type="match status" value="1"/>
</dbReference>
<dbReference type="InterPro" id="IPR002780">
    <property type="entry name" value="Hyd_form_HypD"/>
</dbReference>
<dbReference type="InterPro" id="IPR027417">
    <property type="entry name" value="P-loop_NTPase"/>
</dbReference>
<dbReference type="Pfam" id="PF00175">
    <property type="entry name" value="NAD_binding_1"/>
    <property type="match status" value="1"/>
</dbReference>
<dbReference type="PROSITE" id="PS01249">
    <property type="entry name" value="HYPA"/>
    <property type="match status" value="1"/>
</dbReference>
<dbReference type="InterPro" id="IPR020538">
    <property type="entry name" value="Hydgase_Ni_incorp_HypA/HybF_CS"/>
</dbReference>
<accession>A0A9P1FD24</accession>
<dbReference type="InterPro" id="IPR017896">
    <property type="entry name" value="4Fe4S_Fe-S-bd"/>
</dbReference>
<dbReference type="NCBIfam" id="TIGR00073">
    <property type="entry name" value="hypB"/>
    <property type="match status" value="1"/>
</dbReference>
<dbReference type="InterPro" id="IPR041440">
    <property type="entry name" value="HypF_C"/>
</dbReference>
<dbReference type="Pfam" id="PF00374">
    <property type="entry name" value="NiFeSe_Hases"/>
    <property type="match status" value="1"/>
</dbReference>
<dbReference type="Pfam" id="PF17179">
    <property type="entry name" value="Fer4_22"/>
    <property type="match status" value="1"/>
</dbReference>
<dbReference type="InterPro" id="IPR017945">
    <property type="entry name" value="DHBP_synth_RibB-like_a/b_dom"/>
</dbReference>
<protein>
    <recommendedName>
        <fullName evidence="6">Threonylcarbamoyl-AMP synthase</fullName>
    </recommendedName>
</protein>
<dbReference type="PROSITE" id="PS51163">
    <property type="entry name" value="YRDC"/>
    <property type="match status" value="1"/>
</dbReference>
<comment type="similarity">
    <text evidence="1">Belongs to the complex I 49 kDa subunit family.</text>
</comment>
<dbReference type="SUPFAM" id="SSF55821">
    <property type="entry name" value="YrdC/RibB"/>
    <property type="match status" value="1"/>
</dbReference>
<dbReference type="InterPro" id="IPR036921">
    <property type="entry name" value="PurM-like_N_sf"/>
</dbReference>
<dbReference type="PROSITE" id="PS50042">
    <property type="entry name" value="CNMP_BINDING_3"/>
    <property type="match status" value="1"/>
</dbReference>
<dbReference type="InterPro" id="IPR006137">
    <property type="entry name" value="NADH_UbQ_OxRdtase-like_20kDa"/>
</dbReference>
<evidence type="ECO:0000256" key="4">
    <source>
        <dbReference type="ARBA" id="ARBA00008097"/>
    </source>
</evidence>
<dbReference type="InterPro" id="IPR037024">
    <property type="entry name" value="NiFe_Hase_small_N_sf"/>
</dbReference>
<dbReference type="InterPro" id="IPR011854">
    <property type="entry name" value="HypE"/>
</dbReference>
<dbReference type="InterPro" id="IPR017938">
    <property type="entry name" value="Riboflavin_synthase-like_b-brl"/>
</dbReference>
<comment type="similarity">
    <text evidence="4">Belongs to the carbamoyltransferase HypF family.</text>
</comment>
<dbReference type="InterPro" id="IPR014710">
    <property type="entry name" value="RmlC-like_jellyroll"/>
</dbReference>
<dbReference type="Gene3D" id="1.10.645.10">
    <property type="entry name" value="Cytochrome-c3 Hydrogenase, chain B"/>
    <property type="match status" value="1"/>
</dbReference>
<dbReference type="Gene3D" id="3.40.50.300">
    <property type="entry name" value="P-loop containing nucleotide triphosphate hydrolases"/>
    <property type="match status" value="1"/>
</dbReference>
<comment type="caution">
    <text evidence="15">The sequence shown here is derived from an EMBL/GenBank/DDBJ whole genome shotgun (WGS) entry which is preliminary data.</text>
</comment>
<dbReference type="Pfam" id="PF17788">
    <property type="entry name" value="HypF_C"/>
    <property type="match status" value="1"/>
</dbReference>
<comment type="similarity">
    <text evidence="2">Belongs to the HupF/HypC family.</text>
</comment>
<reference evidence="16 17" key="2">
    <citation type="submission" date="2024-05" db="EMBL/GenBank/DDBJ databases">
        <authorList>
            <person name="Chen Y."/>
            <person name="Shah S."/>
            <person name="Dougan E. K."/>
            <person name="Thang M."/>
            <person name="Chan C."/>
        </authorList>
    </citation>
    <scope>NUCLEOTIDE SEQUENCE [LARGE SCALE GENOMIC DNA]</scope>
</reference>
<dbReference type="InterPro" id="IPR000688">
    <property type="entry name" value="HypA/HybF"/>
</dbReference>
<dbReference type="GO" id="GO:0003725">
    <property type="term" value="F:double-stranded RNA binding"/>
    <property type="evidence" value="ECO:0007669"/>
    <property type="project" value="InterPro"/>
</dbReference>
<dbReference type="PANTHER" id="PTHR42959:SF1">
    <property type="entry name" value="CARBAMOYLTRANSFERASE HYPF"/>
    <property type="match status" value="1"/>
</dbReference>
<dbReference type="Pfam" id="PF22521">
    <property type="entry name" value="HypF_C_2"/>
    <property type="match status" value="1"/>
</dbReference>